<accession>A0A7C3UWK7</accession>
<name>A0A7C3UWK7_UNCW3</name>
<dbReference type="InterPro" id="IPR036059">
    <property type="entry name" value="TldD/PmbA_sf"/>
</dbReference>
<dbReference type="GO" id="GO:0008237">
    <property type="term" value="F:metallopeptidase activity"/>
    <property type="evidence" value="ECO:0007669"/>
    <property type="project" value="UniProtKB-KW"/>
</dbReference>
<proteinExistence type="inferred from homology"/>
<dbReference type="Gene3D" id="3.30.2290.10">
    <property type="entry name" value="PmbA/TldD superfamily"/>
    <property type="match status" value="1"/>
</dbReference>
<evidence type="ECO:0000259" key="6">
    <source>
        <dbReference type="Pfam" id="PF19289"/>
    </source>
</evidence>
<feature type="domain" description="Metalloprotease TldD/E C-terminal" evidence="6">
    <location>
        <begin position="217"/>
        <end position="448"/>
    </location>
</feature>
<organism evidence="8">
    <name type="scientific">candidate division WOR-3 bacterium</name>
    <dbReference type="NCBI Taxonomy" id="2052148"/>
    <lineage>
        <taxon>Bacteria</taxon>
        <taxon>Bacteria division WOR-3</taxon>
    </lineage>
</organism>
<protein>
    <submittedName>
        <fullName evidence="8">TldD/PmbA family protein</fullName>
    </submittedName>
</protein>
<evidence type="ECO:0000313" key="8">
    <source>
        <dbReference type="EMBL" id="HGE99221.1"/>
    </source>
</evidence>
<evidence type="ECO:0000259" key="5">
    <source>
        <dbReference type="Pfam" id="PF01523"/>
    </source>
</evidence>
<reference evidence="8" key="1">
    <citation type="journal article" date="2020" name="mSystems">
        <title>Genome- and Community-Level Interaction Insights into Carbon Utilization and Element Cycling Functions of Hydrothermarchaeota in Hydrothermal Sediment.</title>
        <authorList>
            <person name="Zhou Z."/>
            <person name="Liu Y."/>
            <person name="Xu W."/>
            <person name="Pan J."/>
            <person name="Luo Z.H."/>
            <person name="Li M."/>
        </authorList>
    </citation>
    <scope>NUCLEOTIDE SEQUENCE [LARGE SCALE GENOMIC DNA]</scope>
    <source>
        <strain evidence="8">SpSt-906</strain>
    </source>
</reference>
<dbReference type="InterPro" id="IPR045569">
    <property type="entry name" value="Metalloprtase-TldD/E_C"/>
</dbReference>
<sequence>MKSFLAEILKGLAVEYADIRIEESELSTVVYRGRELEECRKSFESGGILRLFSRGNWVCASFNQIDERLKELAKKKAKELELLPPKENSLYLLPGIEVKEEKEEKETIPMAEKVALVRGYNEILLRFKGIASTFSAYSDRDKKTYFYSTEDRYVEERGKYFVLFLRGFAREGSNVQDYAESFASRNGITELKGKEEEVERIARMAVDLLKAEKVSGGIYTVIIDPKLAGVFAHEAFGHLSEADFLYTNPRLKEMMQIGKTYGVAELAIVDDPTLKGEWGSYQFDDEGVGAKKKYLIREGRISSHLHSKETAKIMGEEITGNARAVSYHFPPIVRMSNTFIEPRDKRLEEMMAEIENGLYVAGTRGGMTELETFTFSSQFAYKIEKGKKTKLVRDVIIQGNVFETLKNIDAIGNDLTFHPGGCGKGNQSPLPTATGGPHIRIRNCLIGGK</sequence>
<dbReference type="InterPro" id="IPR045570">
    <property type="entry name" value="Metalloprtase-TldD/E_cen_dom"/>
</dbReference>
<feature type="domain" description="Metalloprotease TldD/E central" evidence="7">
    <location>
        <begin position="106"/>
        <end position="209"/>
    </location>
</feature>
<dbReference type="EMBL" id="DTMQ01000025">
    <property type="protein sequence ID" value="HGE99221.1"/>
    <property type="molecule type" value="Genomic_DNA"/>
</dbReference>
<dbReference type="InterPro" id="IPR035068">
    <property type="entry name" value="TldD/PmbA_N"/>
</dbReference>
<dbReference type="InterPro" id="IPR025502">
    <property type="entry name" value="TldD"/>
</dbReference>
<evidence type="ECO:0000256" key="2">
    <source>
        <dbReference type="ARBA" id="ARBA00022670"/>
    </source>
</evidence>
<dbReference type="PIRSF" id="PIRSF004919">
    <property type="entry name" value="TldD"/>
    <property type="match status" value="1"/>
</dbReference>
<keyword evidence="2" id="KW-0645">Protease</keyword>
<dbReference type="InterPro" id="IPR002510">
    <property type="entry name" value="Metalloprtase-TldD/E_N"/>
</dbReference>
<keyword evidence="3" id="KW-0378">Hydrolase</keyword>
<dbReference type="PANTHER" id="PTHR30624:SF0">
    <property type="entry name" value="METALLOPROTEASE SLR0863"/>
    <property type="match status" value="1"/>
</dbReference>
<dbReference type="AlphaFoldDB" id="A0A7C3UWK7"/>
<gene>
    <name evidence="8" type="ORF">ENX07_04020</name>
</gene>
<dbReference type="GO" id="GO:0006508">
    <property type="term" value="P:proteolysis"/>
    <property type="evidence" value="ECO:0007669"/>
    <property type="project" value="UniProtKB-KW"/>
</dbReference>
<evidence type="ECO:0000259" key="7">
    <source>
        <dbReference type="Pfam" id="PF19290"/>
    </source>
</evidence>
<comment type="caution">
    <text evidence="8">The sequence shown here is derived from an EMBL/GenBank/DDBJ whole genome shotgun (WGS) entry which is preliminary data.</text>
</comment>
<dbReference type="SUPFAM" id="SSF111283">
    <property type="entry name" value="Putative modulator of DNA gyrase, PmbA/TldD"/>
    <property type="match status" value="1"/>
</dbReference>
<dbReference type="InterPro" id="IPR051463">
    <property type="entry name" value="Peptidase_U62_metallo"/>
</dbReference>
<comment type="similarity">
    <text evidence="1">Belongs to the peptidase U62 family.</text>
</comment>
<dbReference type="Pfam" id="PF19290">
    <property type="entry name" value="PmbA_TldD_2nd"/>
    <property type="match status" value="1"/>
</dbReference>
<dbReference type="Pfam" id="PF01523">
    <property type="entry name" value="PmbA_TldD_1st"/>
    <property type="match status" value="1"/>
</dbReference>
<evidence type="ECO:0000256" key="1">
    <source>
        <dbReference type="ARBA" id="ARBA00005836"/>
    </source>
</evidence>
<evidence type="ECO:0000256" key="4">
    <source>
        <dbReference type="ARBA" id="ARBA00023049"/>
    </source>
</evidence>
<dbReference type="Pfam" id="PF19289">
    <property type="entry name" value="PmbA_TldD_3rd"/>
    <property type="match status" value="1"/>
</dbReference>
<feature type="domain" description="Metalloprotease TldD/E N-terminal" evidence="5">
    <location>
        <begin position="17"/>
        <end position="75"/>
    </location>
</feature>
<dbReference type="GO" id="GO:0005829">
    <property type="term" value="C:cytosol"/>
    <property type="evidence" value="ECO:0007669"/>
    <property type="project" value="TreeGrafter"/>
</dbReference>
<dbReference type="PANTHER" id="PTHR30624">
    <property type="entry name" value="UNCHARACTERIZED PROTEIN TLDD AND PMBA"/>
    <property type="match status" value="1"/>
</dbReference>
<evidence type="ECO:0000256" key="3">
    <source>
        <dbReference type="ARBA" id="ARBA00022801"/>
    </source>
</evidence>
<keyword evidence="4" id="KW-0482">Metalloprotease</keyword>